<protein>
    <recommendedName>
        <fullName evidence="2">Urease accessory protein UreH-like transmembrane domain-containing protein</fullName>
    </recommendedName>
</protein>
<dbReference type="InterPro" id="IPR039447">
    <property type="entry name" value="UreH-like_TM_dom"/>
</dbReference>
<keyword evidence="1" id="KW-0472">Membrane</keyword>
<dbReference type="PANTHER" id="PTHR36394:SF1">
    <property type="entry name" value="OS01G0277700 PROTEIN"/>
    <property type="match status" value="1"/>
</dbReference>
<dbReference type="PANTHER" id="PTHR36394">
    <property type="entry name" value="OS01G0277700 PROTEIN"/>
    <property type="match status" value="1"/>
</dbReference>
<reference evidence="3" key="1">
    <citation type="journal article" date="2020" name="mSystems">
        <title>Genome- and Community-Level Interaction Insights into Carbon Utilization and Element Cycling Functions of Hydrothermarchaeota in Hydrothermal Sediment.</title>
        <authorList>
            <person name="Zhou Z."/>
            <person name="Liu Y."/>
            <person name="Xu W."/>
            <person name="Pan J."/>
            <person name="Luo Z.H."/>
            <person name="Li M."/>
        </authorList>
    </citation>
    <scope>NUCLEOTIDE SEQUENCE [LARGE SCALE GENOMIC DNA]</scope>
    <source>
        <strain evidence="3">HyVt-456</strain>
    </source>
</reference>
<comment type="caution">
    <text evidence="3">The sequence shown here is derived from an EMBL/GenBank/DDBJ whole genome shotgun (WGS) entry which is preliminary data.</text>
</comment>
<keyword evidence="1" id="KW-0812">Transmembrane</keyword>
<organism evidence="3">
    <name type="scientific">Caldithrix abyssi</name>
    <dbReference type="NCBI Taxonomy" id="187145"/>
    <lineage>
        <taxon>Bacteria</taxon>
        <taxon>Pseudomonadati</taxon>
        <taxon>Calditrichota</taxon>
        <taxon>Calditrichia</taxon>
        <taxon>Calditrichales</taxon>
        <taxon>Calditrichaceae</taxon>
        <taxon>Caldithrix</taxon>
    </lineage>
</organism>
<dbReference type="Pfam" id="PF13386">
    <property type="entry name" value="DsbD_2"/>
    <property type="match status" value="1"/>
</dbReference>
<dbReference type="AlphaFoldDB" id="A0A7V1LMB6"/>
<evidence type="ECO:0000313" key="3">
    <source>
        <dbReference type="EMBL" id="HED10585.1"/>
    </source>
</evidence>
<feature type="transmembrane region" description="Helical" evidence="1">
    <location>
        <begin position="174"/>
        <end position="200"/>
    </location>
</feature>
<sequence>MSSEQLILIGTAASIGFFHTLFGPDHYIPFIMMARAKKWSYLKTLWVTFYCGIGHVLSSVLLGAIGILFAISILNLESIESMRGDFAAWMLVIFGLSYFIWSLHRLLRGKAGHTHLFGSHKHAYHDHDHAEEHDPDHEKKETTPWILFVIFVLGPCEALIPLLMYPAARHNYSLVFLVTLVFGLVTILTMMAVVLSGVWGLSKIRWQAMEKYIHPISGFVIFLSGMAILFLGL</sequence>
<proteinExistence type="predicted"/>
<dbReference type="EMBL" id="DRLD01000217">
    <property type="protein sequence ID" value="HED10585.1"/>
    <property type="molecule type" value="Genomic_DNA"/>
</dbReference>
<feature type="transmembrane region" description="Helical" evidence="1">
    <location>
        <begin position="45"/>
        <end position="74"/>
    </location>
</feature>
<feature type="transmembrane region" description="Helical" evidence="1">
    <location>
        <begin position="145"/>
        <end position="168"/>
    </location>
</feature>
<accession>A0A7V1LMB6</accession>
<feature type="transmembrane region" description="Helical" evidence="1">
    <location>
        <begin position="86"/>
        <end position="103"/>
    </location>
</feature>
<feature type="transmembrane region" description="Helical" evidence="1">
    <location>
        <begin position="212"/>
        <end position="232"/>
    </location>
</feature>
<gene>
    <name evidence="3" type="ORF">ENJ10_07835</name>
</gene>
<keyword evidence="1" id="KW-1133">Transmembrane helix</keyword>
<feature type="domain" description="Urease accessory protein UreH-like transmembrane" evidence="2">
    <location>
        <begin position="43"/>
        <end position="225"/>
    </location>
</feature>
<feature type="transmembrane region" description="Helical" evidence="1">
    <location>
        <begin position="6"/>
        <end position="24"/>
    </location>
</feature>
<evidence type="ECO:0000256" key="1">
    <source>
        <dbReference type="SAM" id="Phobius"/>
    </source>
</evidence>
<evidence type="ECO:0000259" key="2">
    <source>
        <dbReference type="Pfam" id="PF13386"/>
    </source>
</evidence>
<dbReference type="Proteomes" id="UP000886005">
    <property type="component" value="Unassembled WGS sequence"/>
</dbReference>
<name>A0A7V1LMB6_CALAY</name>